<comment type="similarity">
    <text evidence="2">Belongs to the MipA/OmpV family.</text>
</comment>
<dbReference type="GO" id="GO:0009279">
    <property type="term" value="C:cell outer membrane"/>
    <property type="evidence" value="ECO:0007669"/>
    <property type="project" value="UniProtKB-SubCell"/>
</dbReference>
<dbReference type="Proteomes" id="UP000030302">
    <property type="component" value="Chromosome"/>
</dbReference>
<dbReference type="STRING" id="279058.LT85_2586"/>
<evidence type="ECO:0000313" key="6">
    <source>
        <dbReference type="EMBL" id="AIY41744.1"/>
    </source>
</evidence>
<dbReference type="EMBL" id="CP009962">
    <property type="protein sequence ID" value="AIY41744.1"/>
    <property type="molecule type" value="Genomic_DNA"/>
</dbReference>
<gene>
    <name evidence="6" type="ORF">LT85_2586</name>
</gene>
<comment type="subcellular location">
    <subcellularLocation>
        <location evidence="1">Cell outer membrane</location>
    </subcellularLocation>
</comment>
<evidence type="ECO:0000256" key="2">
    <source>
        <dbReference type="ARBA" id="ARBA00005722"/>
    </source>
</evidence>
<protein>
    <submittedName>
        <fullName evidence="6">MltA-interacting protein</fullName>
    </submittedName>
</protein>
<evidence type="ECO:0000256" key="4">
    <source>
        <dbReference type="ARBA" id="ARBA00023136"/>
    </source>
</evidence>
<proteinExistence type="inferred from homology"/>
<evidence type="ECO:0000256" key="3">
    <source>
        <dbReference type="ARBA" id="ARBA00022729"/>
    </source>
</evidence>
<dbReference type="KEGG" id="care:LT85_2586"/>
<dbReference type="AlphaFoldDB" id="A0A0A1FDQ6"/>
<dbReference type="GO" id="GO:0009252">
    <property type="term" value="P:peptidoglycan biosynthetic process"/>
    <property type="evidence" value="ECO:0007669"/>
    <property type="project" value="TreeGrafter"/>
</dbReference>
<dbReference type="PANTHER" id="PTHR38776:SF1">
    <property type="entry name" value="MLTA-INTERACTING PROTEIN-RELATED"/>
    <property type="match status" value="1"/>
</dbReference>
<dbReference type="Pfam" id="PF06629">
    <property type="entry name" value="MipA"/>
    <property type="match status" value="1"/>
</dbReference>
<evidence type="ECO:0000256" key="1">
    <source>
        <dbReference type="ARBA" id="ARBA00004442"/>
    </source>
</evidence>
<reference evidence="7" key="1">
    <citation type="journal article" date="2014" name="Soil Biol. Biochem.">
        <title>Structure and function of bacterial communities in ageing soils: Insights from the Mendocino ecological staircase.</title>
        <authorList>
            <person name="Uroz S."/>
            <person name="Tech J.J."/>
            <person name="Sawaya N.A."/>
            <person name="Frey-Klett P."/>
            <person name="Leveau J.H.J."/>
        </authorList>
    </citation>
    <scope>NUCLEOTIDE SEQUENCE [LARGE SCALE GENOMIC DNA]</scope>
    <source>
        <strain evidence="7">Cal35</strain>
    </source>
</reference>
<keyword evidence="5" id="KW-0998">Cell outer membrane</keyword>
<keyword evidence="7" id="KW-1185">Reference proteome</keyword>
<dbReference type="InterPro" id="IPR010583">
    <property type="entry name" value="MipA"/>
</dbReference>
<organism evidence="6 7">
    <name type="scientific">Collimonas arenae</name>
    <dbReference type="NCBI Taxonomy" id="279058"/>
    <lineage>
        <taxon>Bacteria</taxon>
        <taxon>Pseudomonadati</taxon>
        <taxon>Pseudomonadota</taxon>
        <taxon>Betaproteobacteria</taxon>
        <taxon>Burkholderiales</taxon>
        <taxon>Oxalobacteraceae</taxon>
        <taxon>Collimonas</taxon>
    </lineage>
</organism>
<dbReference type="RefSeq" id="WP_367379768.1">
    <property type="nucleotide sequence ID" value="NZ_CP009962.1"/>
</dbReference>
<name>A0A0A1FDQ6_9BURK</name>
<evidence type="ECO:0000256" key="5">
    <source>
        <dbReference type="ARBA" id="ARBA00023237"/>
    </source>
</evidence>
<dbReference type="HOGENOM" id="CLU_2080755_0_0_4"/>
<evidence type="ECO:0000313" key="7">
    <source>
        <dbReference type="Proteomes" id="UP000030302"/>
    </source>
</evidence>
<keyword evidence="3" id="KW-0732">Signal</keyword>
<dbReference type="PANTHER" id="PTHR38776">
    <property type="entry name" value="MLTA-INTERACTING PROTEIN-RELATED"/>
    <property type="match status" value="1"/>
</dbReference>
<accession>A0A0A1FDQ6</accession>
<keyword evidence="4" id="KW-0472">Membrane</keyword>
<sequence length="117" mass="12850">MNKSHGTLLEAIYAAEFKLGPVTFYPQAGVEHRSSSYNNYFYGVTPAESAASGYHAYQAGASTNPILSLSLETPLSEHLVANLTLKRKWLGSAVSDSPIVNRKTEDMAFVTISYRFK</sequence>